<dbReference type="AlphaFoldDB" id="A0A926JA00"/>
<keyword evidence="1" id="KW-0472">Membrane</keyword>
<feature type="transmembrane region" description="Helical" evidence="1">
    <location>
        <begin position="210"/>
        <end position="227"/>
    </location>
</feature>
<feature type="transmembrane region" description="Helical" evidence="1">
    <location>
        <begin position="185"/>
        <end position="204"/>
    </location>
</feature>
<feature type="transmembrane region" description="Helical" evidence="1">
    <location>
        <begin position="32"/>
        <end position="52"/>
    </location>
</feature>
<sequence length="745" mass="81070">MLVSVLFSLAIATLDPAHEALLGVVENVWRDAAGMFAGLATVLAFIFLPPTLHQATRYALNTERYFSDHNTQIEHLLLTWVGRLPLLGAAIGCLAILMGEDRVSDFARIALIAFMALLLLFVATGIGVFLPRNRVREALYLTAGDNIMTSTTMSSTRSSLWRHLVTFLVRAYRVVVDFCGDHRQAATVISAMVLALIGIFPSIAIWFGPIAVTLLAISILAFALAALTRLSTTLCYGQIPLIFAIIGLIMAASGRMGSILFLTGAATYCFAVFFYPGKTSRRERVAASILLLMAATILGWTSVRGKECLALSGCNLIAGLKPAHAPQEMTAAFAVWQAARPSDEKDGPIRLIAAEGGGLFAAYYTAMYLAKQTDLQGPEFARSIFAISGVSGGSIGATTFWAIRKSGWCDSPRAEPDCHQQAVRRILGRDYLSPVLARMFTWDAVDTVLPVSSLDPSWRLERGQQLENALVHNAAFLSQDSTALSDTLSDSWSADAQVPALMLNATHVATGDRIILSPFSHAASDGQLSLPMRLDLAGGRDFPVVSAAFISARFPMVTAPARVQIGPYIRQYVDGGYFDNSGIETIHDLLRHLPAEAVARTRVIALTTAQPGEASANDLCKPSTGRETDVEEAARGLFGAPLASLFGARRSHQKLSWDRARNYWDNIPVQQAEHKARFTQLPLELYDLNYTVSWYLDQNSFCGIEDNLNRKLSCDFRNDAQIRPRLSRLSSCMTAAEPPVTASLQ</sequence>
<dbReference type="SUPFAM" id="SSF52151">
    <property type="entry name" value="FabD/lysophospholipase-like"/>
    <property type="match status" value="1"/>
</dbReference>
<gene>
    <name evidence="2" type="ORF">H4P12_02115</name>
</gene>
<keyword evidence="3" id="KW-1185">Reference proteome</keyword>
<comment type="caution">
    <text evidence="2">The sequence shown here is derived from an EMBL/GenBank/DDBJ whole genome shotgun (WGS) entry which is preliminary data.</text>
</comment>
<feature type="transmembrane region" description="Helical" evidence="1">
    <location>
        <begin position="73"/>
        <end position="97"/>
    </location>
</feature>
<dbReference type="EMBL" id="JACOQL010000001">
    <property type="protein sequence ID" value="MBC9245531.1"/>
    <property type="molecule type" value="Genomic_DNA"/>
</dbReference>
<name>A0A926JA00_9RHOB</name>
<feature type="transmembrane region" description="Helical" evidence="1">
    <location>
        <begin position="258"/>
        <end position="276"/>
    </location>
</feature>
<evidence type="ECO:0008006" key="4">
    <source>
        <dbReference type="Google" id="ProtNLM"/>
    </source>
</evidence>
<keyword evidence="1" id="KW-1133">Transmembrane helix</keyword>
<feature type="transmembrane region" description="Helical" evidence="1">
    <location>
        <begin position="234"/>
        <end position="252"/>
    </location>
</feature>
<organism evidence="2 3">
    <name type="scientific">Paracoccus amoyensis</name>
    <dbReference type="NCBI Taxonomy" id="2760093"/>
    <lineage>
        <taxon>Bacteria</taxon>
        <taxon>Pseudomonadati</taxon>
        <taxon>Pseudomonadota</taxon>
        <taxon>Alphaproteobacteria</taxon>
        <taxon>Rhodobacterales</taxon>
        <taxon>Paracoccaceae</taxon>
        <taxon>Paracoccus</taxon>
    </lineage>
</organism>
<dbReference type="Gene3D" id="3.40.1090.10">
    <property type="entry name" value="Cytosolic phospholipase A2 catalytic domain"/>
    <property type="match status" value="1"/>
</dbReference>
<keyword evidence="1" id="KW-0812">Transmembrane</keyword>
<reference evidence="2" key="1">
    <citation type="submission" date="2020-08" db="EMBL/GenBank/DDBJ databases">
        <title>Paracoccus amoyensis sp. nov., isolated from the surface seawater at coast of Xiamen, Fujian.</title>
        <authorList>
            <person name="Lyu L."/>
        </authorList>
    </citation>
    <scope>NUCLEOTIDE SEQUENCE</scope>
    <source>
        <strain evidence="2">11-3</strain>
    </source>
</reference>
<accession>A0A926JA00</accession>
<dbReference type="InterPro" id="IPR016035">
    <property type="entry name" value="Acyl_Trfase/lysoPLipase"/>
</dbReference>
<proteinExistence type="predicted"/>
<dbReference type="RefSeq" id="WP_187791944.1">
    <property type="nucleotide sequence ID" value="NZ_JACOQL010000001.1"/>
</dbReference>
<feature type="transmembrane region" description="Helical" evidence="1">
    <location>
        <begin position="285"/>
        <end position="303"/>
    </location>
</feature>
<evidence type="ECO:0000313" key="3">
    <source>
        <dbReference type="Proteomes" id="UP000608594"/>
    </source>
</evidence>
<feature type="transmembrane region" description="Helical" evidence="1">
    <location>
        <begin position="109"/>
        <end position="130"/>
    </location>
</feature>
<dbReference type="Proteomes" id="UP000608594">
    <property type="component" value="Unassembled WGS sequence"/>
</dbReference>
<evidence type="ECO:0000256" key="1">
    <source>
        <dbReference type="SAM" id="Phobius"/>
    </source>
</evidence>
<evidence type="ECO:0000313" key="2">
    <source>
        <dbReference type="EMBL" id="MBC9245531.1"/>
    </source>
</evidence>
<protein>
    <recommendedName>
        <fullName evidence="4">Patatin-like phospholipase</fullName>
    </recommendedName>
</protein>